<keyword evidence="2" id="KW-1185">Reference proteome</keyword>
<name>H2ZSM0_LATCH</name>
<reference evidence="1" key="3">
    <citation type="submission" date="2025-09" db="UniProtKB">
        <authorList>
            <consortium name="Ensembl"/>
        </authorList>
    </citation>
    <scope>IDENTIFICATION</scope>
</reference>
<organism evidence="1 2">
    <name type="scientific">Latimeria chalumnae</name>
    <name type="common">Coelacanth</name>
    <dbReference type="NCBI Taxonomy" id="7897"/>
    <lineage>
        <taxon>Eukaryota</taxon>
        <taxon>Metazoa</taxon>
        <taxon>Chordata</taxon>
        <taxon>Craniata</taxon>
        <taxon>Vertebrata</taxon>
        <taxon>Euteleostomi</taxon>
        <taxon>Coelacanthiformes</taxon>
        <taxon>Coelacanthidae</taxon>
        <taxon>Latimeria</taxon>
    </lineage>
</organism>
<reference evidence="1" key="2">
    <citation type="submission" date="2025-08" db="UniProtKB">
        <authorList>
            <consortium name="Ensembl"/>
        </authorList>
    </citation>
    <scope>IDENTIFICATION</scope>
</reference>
<dbReference type="eggNOG" id="ENOG502QTNP">
    <property type="taxonomic scope" value="Eukaryota"/>
</dbReference>
<protein>
    <recommendedName>
        <fullName evidence="3">RBR-type E3 ubiquitin transferase</fullName>
    </recommendedName>
</protein>
<dbReference type="HOGENOM" id="CLU_062690_1_0_1"/>
<dbReference type="SUPFAM" id="SSF57850">
    <property type="entry name" value="RING/U-box"/>
    <property type="match status" value="1"/>
</dbReference>
<dbReference type="Proteomes" id="UP000008672">
    <property type="component" value="Unassembled WGS sequence"/>
</dbReference>
<gene>
    <name evidence="1" type="primary">LOC102366774</name>
</gene>
<dbReference type="EMBL" id="AFYH01275493">
    <property type="status" value="NOT_ANNOTATED_CDS"/>
    <property type="molecule type" value="Genomic_DNA"/>
</dbReference>
<dbReference type="Bgee" id="ENSLACG00000000351">
    <property type="expression patterns" value="Expressed in muscle tissue and 3 other cell types or tissues"/>
</dbReference>
<dbReference type="InParanoid" id="H2ZSM0"/>
<accession>H2ZSM0</accession>
<proteinExistence type="predicted"/>
<reference evidence="2" key="1">
    <citation type="submission" date="2011-08" db="EMBL/GenBank/DDBJ databases">
        <title>The draft genome of Latimeria chalumnae.</title>
        <authorList>
            <person name="Di Palma F."/>
            <person name="Alfoldi J."/>
            <person name="Johnson J."/>
            <person name="Berlin A."/>
            <person name="Gnerre S."/>
            <person name="Jaffe D."/>
            <person name="MacCallum I."/>
            <person name="Young S."/>
            <person name="Walker B.J."/>
            <person name="Lander E."/>
            <person name="Lindblad-Toh K."/>
        </authorList>
    </citation>
    <scope>NUCLEOTIDE SEQUENCE [LARGE SCALE GENOMIC DNA]</scope>
    <source>
        <strain evidence="2">Wild caught</strain>
    </source>
</reference>
<sequence>LEVGLSYLSVVEASCGHMVEATGLKTWWEKTLEKGHFTFNCPKCTKEWAWQEMRELTWITQGEMPWFEHKIEQLTKGRHDDYKKCPECCLYVQRIDSENLCVPCLPCSKKKKKVYKFCWACLREWQGDAPRMDCCDNPLCTATATLLSCPVIAEGHGQLSGCPTFRACPNCEALIQHTLRGCSNMTCPNCANIFCYRCLKVCCYSMCHVKKRQKLTGKYDYINYWENPQALILQHNAIQDILETRLRNITETLRVRQMPEEQRTTTGGCIVS</sequence>
<dbReference type="GeneTree" id="ENSGT00510000050415"/>
<evidence type="ECO:0000313" key="1">
    <source>
        <dbReference type="Ensembl" id="ENSLACP00000000391.1"/>
    </source>
</evidence>
<evidence type="ECO:0008006" key="3">
    <source>
        <dbReference type="Google" id="ProtNLM"/>
    </source>
</evidence>
<dbReference type="Ensembl" id="ENSLACT00000000393.1">
    <property type="protein sequence ID" value="ENSLACP00000000391.1"/>
    <property type="gene ID" value="ENSLACG00000000351.1"/>
</dbReference>
<dbReference type="AlphaFoldDB" id="H2ZSM0"/>
<dbReference type="OMA" id="NITCRQC"/>
<evidence type="ECO:0000313" key="2">
    <source>
        <dbReference type="Proteomes" id="UP000008672"/>
    </source>
</evidence>